<dbReference type="InterPro" id="IPR044925">
    <property type="entry name" value="His-Me_finger_sf"/>
</dbReference>
<sequence length="162" mass="19103">MIKQLTSTEIKPIKEQILHRQDNKCAICGKTITLEEAVLDHQHKNKKSDANIINGNGLVRGVLCRECNLVEGKIWNNLKRFKQFTTTEERLIWLTQLSQYYKYPKYPYIHPTEKLKEPIVSKRQFNKLCKLTGKQLVYPKSKKLTKPLEKLFNKYHISPYNT</sequence>
<dbReference type="SUPFAM" id="SSF54060">
    <property type="entry name" value="His-Me finger endonucleases"/>
    <property type="match status" value="1"/>
</dbReference>
<dbReference type="Gene3D" id="3.40.1800.10">
    <property type="entry name" value="His-Me finger endonucleases"/>
    <property type="match status" value="1"/>
</dbReference>
<dbReference type="EMBL" id="BK032631">
    <property type="protein sequence ID" value="DAF52243.1"/>
    <property type="molecule type" value="Genomic_DNA"/>
</dbReference>
<evidence type="ECO:0000313" key="1">
    <source>
        <dbReference type="EMBL" id="DAF52243.1"/>
    </source>
</evidence>
<dbReference type="InterPro" id="IPR004211">
    <property type="entry name" value="Endonuclease_7"/>
</dbReference>
<reference evidence="1" key="1">
    <citation type="journal article" date="2021" name="Proc. Natl. Acad. Sci. U.S.A.">
        <title>A Catalog of Tens of Thousands of Viruses from Human Metagenomes Reveals Hidden Associations with Chronic Diseases.</title>
        <authorList>
            <person name="Tisza M.J."/>
            <person name="Buck C.B."/>
        </authorList>
    </citation>
    <scope>NUCLEOTIDE SEQUENCE</scope>
    <source>
        <strain evidence="1">CtIKM86</strain>
    </source>
</reference>
<dbReference type="GO" id="GO:0004519">
    <property type="term" value="F:endonuclease activity"/>
    <property type="evidence" value="ECO:0007669"/>
    <property type="project" value="UniProtKB-KW"/>
</dbReference>
<organism evidence="1">
    <name type="scientific">Podoviridae sp. ctIKM86</name>
    <dbReference type="NCBI Taxonomy" id="2827729"/>
    <lineage>
        <taxon>Viruses</taxon>
        <taxon>Duplodnaviria</taxon>
        <taxon>Heunggongvirae</taxon>
        <taxon>Uroviricota</taxon>
        <taxon>Caudoviricetes</taxon>
    </lineage>
</organism>
<keyword evidence="1" id="KW-0255">Endonuclease</keyword>
<accession>A0A8S5SN60</accession>
<dbReference type="Pfam" id="PF02945">
    <property type="entry name" value="Endonuclease_7"/>
    <property type="match status" value="1"/>
</dbReference>
<keyword evidence="1" id="KW-0540">Nuclease</keyword>
<name>A0A8S5SN60_9CAUD</name>
<proteinExistence type="predicted"/>
<dbReference type="InterPro" id="IPR038563">
    <property type="entry name" value="Endonuclease_7_sf"/>
</dbReference>
<protein>
    <submittedName>
        <fullName evidence="1">Recombination endonuclease VII</fullName>
    </submittedName>
</protein>
<keyword evidence="1" id="KW-0378">Hydrolase</keyword>